<dbReference type="Proteomes" id="UP000001903">
    <property type="component" value="Plasmid pHTUR02"/>
</dbReference>
<feature type="compositionally biased region" description="Acidic residues" evidence="1">
    <location>
        <begin position="72"/>
        <end position="83"/>
    </location>
</feature>
<accession>D2S1U2</accession>
<keyword evidence="3" id="KW-1185">Reference proteome</keyword>
<name>D2S1U2_HALTV</name>
<evidence type="ECO:0000256" key="1">
    <source>
        <dbReference type="SAM" id="MobiDB-lite"/>
    </source>
</evidence>
<protein>
    <submittedName>
        <fullName evidence="2">Uncharacterized protein</fullName>
    </submittedName>
</protein>
<dbReference type="GeneID" id="8745157"/>
<feature type="region of interest" description="Disordered" evidence="1">
    <location>
        <begin position="71"/>
        <end position="108"/>
    </location>
</feature>
<dbReference type="HOGENOM" id="CLU_2190983_0_0_2"/>
<dbReference type="AlphaFoldDB" id="D2S1U2"/>
<evidence type="ECO:0000313" key="2">
    <source>
        <dbReference type="EMBL" id="ADB63339.1"/>
    </source>
</evidence>
<organism evidence="2 3">
    <name type="scientific">Haloterrigena turkmenica (strain ATCC 51198 / DSM 5511 / JCM 9101 / NCIMB 13204 / VKM B-1734 / 4k)</name>
    <name type="common">Halococcus turkmenicus</name>
    <dbReference type="NCBI Taxonomy" id="543526"/>
    <lineage>
        <taxon>Archaea</taxon>
        <taxon>Methanobacteriati</taxon>
        <taxon>Methanobacteriota</taxon>
        <taxon>Stenosarchaea group</taxon>
        <taxon>Halobacteria</taxon>
        <taxon>Halobacteriales</taxon>
        <taxon>Natrialbaceae</taxon>
        <taxon>Haloterrigena</taxon>
    </lineage>
</organism>
<reference evidence="2 3" key="1">
    <citation type="journal article" date="2010" name="Stand. Genomic Sci.">
        <title>Complete genome sequence of Haloterrigena turkmenica type strain (4k).</title>
        <authorList>
            <person name="Saunders E."/>
            <person name="Tindall B.J."/>
            <person name="Fahnrich R."/>
            <person name="Lapidus A."/>
            <person name="Copeland A."/>
            <person name="Del Rio T.G."/>
            <person name="Lucas S."/>
            <person name="Chen F."/>
            <person name="Tice H."/>
            <person name="Cheng J.F."/>
            <person name="Han C."/>
            <person name="Detter J.C."/>
            <person name="Bruce D."/>
            <person name="Goodwin L."/>
            <person name="Chain P."/>
            <person name="Pitluck S."/>
            <person name="Pati A."/>
            <person name="Ivanova N."/>
            <person name="Mavromatis K."/>
            <person name="Chen A."/>
            <person name="Palaniappan K."/>
            <person name="Land M."/>
            <person name="Hauser L."/>
            <person name="Chang Y.J."/>
            <person name="Jeffries C.D."/>
            <person name="Brettin T."/>
            <person name="Rohde M."/>
            <person name="Goker M."/>
            <person name="Bristow J."/>
            <person name="Eisen J.A."/>
            <person name="Markowitz V."/>
            <person name="Hugenholtz P."/>
            <person name="Klenk H.P."/>
            <person name="Kyrpides N.C."/>
        </authorList>
    </citation>
    <scope>NUCLEOTIDE SEQUENCE [LARGE SCALE GENOMIC DNA]</scope>
    <source>
        <strain evidence="3">ATCC 51198 / DSM 5511 / JCM 9101 / NCIMB 13204 / VKM B-1734 / 4k</strain>
    </source>
</reference>
<evidence type="ECO:0000313" key="3">
    <source>
        <dbReference type="Proteomes" id="UP000001903"/>
    </source>
</evidence>
<proteinExistence type="predicted"/>
<sequence length="108" mass="11827">MRVPGAVVWFDEAVEDLACRRDVLPAEDRGFRETIAAIMLSGSHPKLEDPDEVREDDIDLALVEAGLGVDVVPDDPDAIEDSESISASSRQSDREISSYPVDQSRRGT</sequence>
<keyword evidence="2" id="KW-0614">Plasmid</keyword>
<geneLocation type="plasmid" evidence="2 3">
    <name>pHTUR02</name>
</geneLocation>
<dbReference type="RefSeq" id="WP_012945583.1">
    <property type="nucleotide sequence ID" value="NC_013745.1"/>
</dbReference>
<dbReference type="EMBL" id="CP001862">
    <property type="protein sequence ID" value="ADB63339.1"/>
    <property type="molecule type" value="Genomic_DNA"/>
</dbReference>
<gene>
    <name evidence="2" type="ordered locus">Htur_4535</name>
</gene>
<dbReference type="KEGG" id="htu:Htur_4535"/>